<dbReference type="InterPro" id="IPR002838">
    <property type="entry name" value="AIM24"/>
</dbReference>
<dbReference type="Pfam" id="PF01987">
    <property type="entry name" value="AIM24"/>
    <property type="match status" value="1"/>
</dbReference>
<evidence type="ECO:0000313" key="3">
    <source>
        <dbReference type="Proteomes" id="UP000218267"/>
    </source>
</evidence>
<feature type="region of interest" description="Disordered" evidence="1">
    <location>
        <begin position="235"/>
        <end position="256"/>
    </location>
</feature>
<name>A0A1Y1CH66_9BACT</name>
<dbReference type="PANTHER" id="PTHR43657:SF1">
    <property type="entry name" value="ALTERED INHERITANCE OF MITOCHONDRIA PROTEIN 24, MITOCHONDRIAL"/>
    <property type="match status" value="1"/>
</dbReference>
<protein>
    <submittedName>
        <fullName evidence="2">TIGR00266 family protein</fullName>
    </submittedName>
</protein>
<reference evidence="3" key="2">
    <citation type="journal article" date="2020" name="Antonie Van Leeuwenhoek">
        <title>Labilibaculum antarcticum sp. nov., a novel facultative anaerobic, psychrotorelant bacterium isolated from marine sediment of Antarctica.</title>
        <authorList>
            <person name="Watanabe M."/>
            <person name="Kojima H."/>
            <person name="Fukui M."/>
        </authorList>
    </citation>
    <scope>NUCLEOTIDE SEQUENCE [LARGE SCALE GENOMIC DNA]</scope>
    <source>
        <strain evidence="3">SPP2</strain>
    </source>
</reference>
<dbReference type="InterPro" id="IPR036983">
    <property type="entry name" value="AIM24_sf"/>
</dbReference>
<dbReference type="Proteomes" id="UP000218267">
    <property type="component" value="Chromosome"/>
</dbReference>
<dbReference type="InterPro" id="IPR016031">
    <property type="entry name" value="Trp_RNA-bd_attenuator-like_dom"/>
</dbReference>
<keyword evidence="3" id="KW-1185">Reference proteome</keyword>
<dbReference type="SUPFAM" id="SSF51219">
    <property type="entry name" value="TRAP-like"/>
    <property type="match status" value="1"/>
</dbReference>
<dbReference type="NCBIfam" id="TIGR00266">
    <property type="entry name" value="TIGR00266 family protein"/>
    <property type="match status" value="1"/>
</dbReference>
<gene>
    <name evidence="2" type="ORF">ALGA_1244</name>
</gene>
<dbReference type="AlphaFoldDB" id="A0A1Y1CH66"/>
<proteinExistence type="predicted"/>
<sequence length="256" mass="27249">MKSHEIDYKIIGHDIQLVEIELDPNETVIAEAGAMLYMKEGIDFIAKMGDGSEPDKGLFGKLLSAASRKITGESIFITHFTHRGSGKSQVAFAAPYPGTIVPLDLEQLGGSVIVQRDAFLCAALGTKISMHFNKKLGAGFFGGEGFILQKLQGDGNAFIHAGGTLIEHELNGETLRVDTGCVVGFQEGIDFSIQQAGNLKSMVFGGEGLFLATLQGTGKVWLQSMPIRKLISQLSTGGSNSKKESSGGILQSLLES</sequence>
<dbReference type="PANTHER" id="PTHR43657">
    <property type="entry name" value="TRYPTOPHAN RNA-BINDING ATTENUATOR PROTEIN-LIKE PROTEIN"/>
    <property type="match status" value="1"/>
</dbReference>
<dbReference type="EMBL" id="AP018042">
    <property type="protein sequence ID" value="BAX79630.1"/>
    <property type="molecule type" value="Genomic_DNA"/>
</dbReference>
<reference evidence="2 3" key="1">
    <citation type="journal article" date="2018" name="Mar. Genomics">
        <title>Complete genome sequence of Marinifilaceae bacterium strain SPP2, isolated from the Antarctic marine sediment.</title>
        <authorList>
            <person name="Watanabe M."/>
            <person name="Kojima H."/>
            <person name="Fukui M."/>
        </authorList>
    </citation>
    <scope>NUCLEOTIDE SEQUENCE [LARGE SCALE GENOMIC DNA]</scope>
    <source>
        <strain evidence="2 3">SPP2</strain>
    </source>
</reference>
<accession>A0A1Y1CH66</accession>
<evidence type="ECO:0000313" key="2">
    <source>
        <dbReference type="EMBL" id="BAX79630.1"/>
    </source>
</evidence>
<dbReference type="Gene3D" id="3.60.160.10">
    <property type="entry name" value="Mitochondrial biogenesis AIM24"/>
    <property type="match status" value="1"/>
</dbReference>
<organism evidence="2 3">
    <name type="scientific">Labilibaculum antarcticum</name>
    <dbReference type="NCBI Taxonomy" id="1717717"/>
    <lineage>
        <taxon>Bacteria</taxon>
        <taxon>Pseudomonadati</taxon>
        <taxon>Bacteroidota</taxon>
        <taxon>Bacteroidia</taxon>
        <taxon>Marinilabiliales</taxon>
        <taxon>Marinifilaceae</taxon>
        <taxon>Labilibaculum</taxon>
    </lineage>
</organism>
<dbReference type="OrthoDB" id="9779518at2"/>
<dbReference type="KEGG" id="mbas:ALGA_1244"/>
<evidence type="ECO:0000256" key="1">
    <source>
        <dbReference type="SAM" id="MobiDB-lite"/>
    </source>
</evidence>
<dbReference type="RefSeq" id="WP_096428524.1">
    <property type="nucleotide sequence ID" value="NZ_AP018042.1"/>
</dbReference>